<keyword evidence="2" id="KW-0472">Membrane</keyword>
<reference evidence="4" key="1">
    <citation type="submission" date="2019-06" db="EMBL/GenBank/DDBJ databases">
        <title>Draft genome sequence of the griseofulvin-producing fungus Xylaria cubensis strain G536.</title>
        <authorList>
            <person name="Mead M.E."/>
            <person name="Raja H.A."/>
            <person name="Steenwyk J.L."/>
            <person name="Knowles S.L."/>
            <person name="Oberlies N.H."/>
            <person name="Rokas A."/>
        </authorList>
    </citation>
    <scope>NUCLEOTIDE SEQUENCE [LARGE SCALE GENOMIC DNA]</scope>
    <source>
        <strain evidence="4">G536</strain>
    </source>
</reference>
<proteinExistence type="predicted"/>
<feature type="region of interest" description="Disordered" evidence="1">
    <location>
        <begin position="35"/>
        <end position="55"/>
    </location>
</feature>
<organism evidence="3 4">
    <name type="scientific">Xylaria flabelliformis</name>
    <dbReference type="NCBI Taxonomy" id="2512241"/>
    <lineage>
        <taxon>Eukaryota</taxon>
        <taxon>Fungi</taxon>
        <taxon>Dikarya</taxon>
        <taxon>Ascomycota</taxon>
        <taxon>Pezizomycotina</taxon>
        <taxon>Sordariomycetes</taxon>
        <taxon>Xylariomycetidae</taxon>
        <taxon>Xylariales</taxon>
        <taxon>Xylariaceae</taxon>
        <taxon>Xylaria</taxon>
    </lineage>
</organism>
<evidence type="ECO:0000313" key="3">
    <source>
        <dbReference type="EMBL" id="TRX94912.1"/>
    </source>
</evidence>
<dbReference type="AlphaFoldDB" id="A0A553I3Z2"/>
<evidence type="ECO:0000256" key="1">
    <source>
        <dbReference type="SAM" id="MobiDB-lite"/>
    </source>
</evidence>
<comment type="caution">
    <text evidence="3">The sequence shown here is derived from an EMBL/GenBank/DDBJ whole genome shotgun (WGS) entry which is preliminary data.</text>
</comment>
<feature type="compositionally biased region" description="Polar residues" evidence="1">
    <location>
        <begin position="37"/>
        <end position="54"/>
    </location>
</feature>
<keyword evidence="2" id="KW-0812">Transmembrane</keyword>
<evidence type="ECO:0000313" key="4">
    <source>
        <dbReference type="Proteomes" id="UP000319160"/>
    </source>
</evidence>
<dbReference type="Proteomes" id="UP000319160">
    <property type="component" value="Unassembled WGS sequence"/>
</dbReference>
<keyword evidence="2" id="KW-1133">Transmembrane helix</keyword>
<evidence type="ECO:0000256" key="2">
    <source>
        <dbReference type="SAM" id="Phobius"/>
    </source>
</evidence>
<accession>A0A553I3Z2</accession>
<gene>
    <name evidence="3" type="ORF">FHL15_003997</name>
</gene>
<dbReference type="EMBL" id="VFLP01000018">
    <property type="protein sequence ID" value="TRX94912.1"/>
    <property type="molecule type" value="Genomic_DNA"/>
</dbReference>
<keyword evidence="4" id="KW-1185">Reference proteome</keyword>
<feature type="transmembrane region" description="Helical" evidence="2">
    <location>
        <begin position="90"/>
        <end position="111"/>
    </location>
</feature>
<sequence length="286" mass="32016">MAAGINLNKIIQNQFNPVVTLTTIGDDKNGLHEHYTESSISQKLPSSQKDSSPPQVVELPWSVYKSMPQKSPQRRVWHGNASFTEKYCSLMVIPMLICLTLFLATLNIVAIERDVIRERSLVIPARGEAKILAAQYSPKKFILWFSKAHISHRPLHYVVFWKPVRVHIGISFVSCGAGAARLQRASARGPSETPLVGVRIGSHAKKIDTCHNNTYMLRHVARRTGIRIYVSSLQSRMQPRSRWSVILRGQIMRYGSHHAASFIDAVASQSSSDENIVAILCLRPAN</sequence>
<protein>
    <submittedName>
        <fullName evidence="3">Uncharacterized protein</fullName>
    </submittedName>
</protein>
<name>A0A553I3Z2_9PEZI</name>